<keyword evidence="3" id="KW-0175">Coiled coil</keyword>
<gene>
    <name evidence="5" type="ORF">IAC51_08990</name>
</gene>
<evidence type="ECO:0000256" key="3">
    <source>
        <dbReference type="SAM" id="Coils"/>
    </source>
</evidence>
<evidence type="ECO:0000256" key="2">
    <source>
        <dbReference type="ARBA" id="ARBA00022729"/>
    </source>
</evidence>
<dbReference type="Pfam" id="PF03938">
    <property type="entry name" value="OmpH"/>
    <property type="match status" value="1"/>
</dbReference>
<evidence type="ECO:0000256" key="4">
    <source>
        <dbReference type="SAM" id="SignalP"/>
    </source>
</evidence>
<keyword evidence="2 4" id="KW-0732">Signal</keyword>
<dbReference type="PANTHER" id="PTHR35089:SF1">
    <property type="entry name" value="CHAPERONE PROTEIN SKP"/>
    <property type="match status" value="1"/>
</dbReference>
<feature type="signal peptide" evidence="4">
    <location>
        <begin position="1"/>
        <end position="20"/>
    </location>
</feature>
<protein>
    <submittedName>
        <fullName evidence="5">OmpH family outer membrane protein</fullName>
    </submittedName>
</protein>
<dbReference type="GO" id="GO:0005829">
    <property type="term" value="C:cytosol"/>
    <property type="evidence" value="ECO:0007669"/>
    <property type="project" value="TreeGrafter"/>
</dbReference>
<dbReference type="AlphaFoldDB" id="A0A940DMI4"/>
<sequence>MTRKIALILTIAFLPFFAKAQEVKMGYINSNEVMMLMPEVSDVEKQIAELNEKNQKYLEQMANEIQTKATKYEQERETLTESIRKATEDELNSMYSRYQTTQQTMAQDAQAQQMKLIEPLREKLLAAIDAVAKKNNLYFVFDLASGGVVYKSDKAVDVTSMVKKELGILQ</sequence>
<dbReference type="GO" id="GO:0050821">
    <property type="term" value="P:protein stabilization"/>
    <property type="evidence" value="ECO:0007669"/>
    <property type="project" value="TreeGrafter"/>
</dbReference>
<feature type="coiled-coil region" evidence="3">
    <location>
        <begin position="40"/>
        <end position="89"/>
    </location>
</feature>
<organism evidence="5 6">
    <name type="scientific">Candidatus Aphodosoma intestinipullorum</name>
    <dbReference type="NCBI Taxonomy" id="2840674"/>
    <lineage>
        <taxon>Bacteria</taxon>
        <taxon>Pseudomonadati</taxon>
        <taxon>Bacteroidota</taxon>
        <taxon>Bacteroidia</taxon>
        <taxon>Bacteroidales</taxon>
        <taxon>Candidatus Aphodosoma</taxon>
    </lineage>
</organism>
<name>A0A940DMI4_9BACT</name>
<evidence type="ECO:0000313" key="6">
    <source>
        <dbReference type="Proteomes" id="UP000712007"/>
    </source>
</evidence>
<reference evidence="5" key="2">
    <citation type="journal article" date="2021" name="PeerJ">
        <title>Extensive microbial diversity within the chicken gut microbiome revealed by metagenomics and culture.</title>
        <authorList>
            <person name="Gilroy R."/>
            <person name="Ravi A."/>
            <person name="Getino M."/>
            <person name="Pursley I."/>
            <person name="Horton D.L."/>
            <person name="Alikhan N.F."/>
            <person name="Baker D."/>
            <person name="Gharbi K."/>
            <person name="Hall N."/>
            <person name="Watson M."/>
            <person name="Adriaenssens E.M."/>
            <person name="Foster-Nyarko E."/>
            <person name="Jarju S."/>
            <person name="Secka A."/>
            <person name="Antonio M."/>
            <person name="Oren A."/>
            <person name="Chaudhuri R.R."/>
            <person name="La Ragione R."/>
            <person name="Hildebrand F."/>
            <person name="Pallen M.J."/>
        </authorList>
    </citation>
    <scope>NUCLEOTIDE SEQUENCE</scope>
    <source>
        <strain evidence="5">3924</strain>
    </source>
</reference>
<comment type="caution">
    <text evidence="5">The sequence shown here is derived from an EMBL/GenBank/DDBJ whole genome shotgun (WGS) entry which is preliminary data.</text>
</comment>
<dbReference type="PANTHER" id="PTHR35089">
    <property type="entry name" value="CHAPERONE PROTEIN SKP"/>
    <property type="match status" value="1"/>
</dbReference>
<evidence type="ECO:0000256" key="1">
    <source>
        <dbReference type="ARBA" id="ARBA00009091"/>
    </source>
</evidence>
<dbReference type="InterPro" id="IPR024930">
    <property type="entry name" value="Skp_dom_sf"/>
</dbReference>
<comment type="similarity">
    <text evidence="1">Belongs to the Skp family.</text>
</comment>
<dbReference type="Proteomes" id="UP000712007">
    <property type="component" value="Unassembled WGS sequence"/>
</dbReference>
<dbReference type="EMBL" id="JADIMV010000154">
    <property type="protein sequence ID" value="MBO8440767.1"/>
    <property type="molecule type" value="Genomic_DNA"/>
</dbReference>
<feature type="chain" id="PRO_5037520782" evidence="4">
    <location>
        <begin position="21"/>
        <end position="170"/>
    </location>
</feature>
<reference evidence="5" key="1">
    <citation type="submission" date="2020-10" db="EMBL/GenBank/DDBJ databases">
        <authorList>
            <person name="Gilroy R."/>
        </authorList>
    </citation>
    <scope>NUCLEOTIDE SEQUENCE</scope>
    <source>
        <strain evidence="5">3924</strain>
    </source>
</reference>
<dbReference type="GO" id="GO:0051082">
    <property type="term" value="F:unfolded protein binding"/>
    <property type="evidence" value="ECO:0007669"/>
    <property type="project" value="InterPro"/>
</dbReference>
<dbReference type="SUPFAM" id="SSF111384">
    <property type="entry name" value="OmpH-like"/>
    <property type="match status" value="1"/>
</dbReference>
<dbReference type="Gene3D" id="3.30.910.20">
    <property type="entry name" value="Skp domain"/>
    <property type="match status" value="1"/>
</dbReference>
<accession>A0A940DMI4</accession>
<dbReference type="SMART" id="SM00935">
    <property type="entry name" value="OmpH"/>
    <property type="match status" value="1"/>
</dbReference>
<evidence type="ECO:0000313" key="5">
    <source>
        <dbReference type="EMBL" id="MBO8440767.1"/>
    </source>
</evidence>
<proteinExistence type="inferred from homology"/>
<dbReference type="InterPro" id="IPR005632">
    <property type="entry name" value="Chaperone_Skp"/>
</dbReference>